<name>A0A9N9L0M1_9HELO</name>
<evidence type="ECO:0000313" key="3">
    <source>
        <dbReference type="EMBL" id="CAG8956461.1"/>
    </source>
</evidence>
<comment type="caution">
    <text evidence="3">The sequence shown here is derived from an EMBL/GenBank/DDBJ whole genome shotgun (WGS) entry which is preliminary data.</text>
</comment>
<gene>
    <name evidence="3" type="ORF">HYFRA_00003846</name>
</gene>
<keyword evidence="4" id="KW-1185">Reference proteome</keyword>
<protein>
    <submittedName>
        <fullName evidence="3">Uncharacterized protein</fullName>
    </submittedName>
</protein>
<accession>A0A9N9L0M1</accession>
<keyword evidence="2" id="KW-0732">Signal</keyword>
<dbReference type="Proteomes" id="UP000696280">
    <property type="component" value="Unassembled WGS sequence"/>
</dbReference>
<evidence type="ECO:0000313" key="4">
    <source>
        <dbReference type="Proteomes" id="UP000696280"/>
    </source>
</evidence>
<sequence>MHTLTLLTLTLLPLTHAALKPTPTARSNPTPTPRPNNFPKGAVEEACQEGGYVWTTSGTGGWTCTGGLGPDGKCLYYTWTTQAPYWSCIGGAPEP</sequence>
<reference evidence="3" key="1">
    <citation type="submission" date="2021-07" db="EMBL/GenBank/DDBJ databases">
        <authorList>
            <person name="Durling M."/>
        </authorList>
    </citation>
    <scope>NUCLEOTIDE SEQUENCE</scope>
</reference>
<feature type="compositionally biased region" description="Low complexity" evidence="1">
    <location>
        <begin position="20"/>
        <end position="29"/>
    </location>
</feature>
<proteinExistence type="predicted"/>
<evidence type="ECO:0000256" key="2">
    <source>
        <dbReference type="SAM" id="SignalP"/>
    </source>
</evidence>
<feature type="signal peptide" evidence="2">
    <location>
        <begin position="1"/>
        <end position="17"/>
    </location>
</feature>
<dbReference type="AlphaFoldDB" id="A0A9N9L0M1"/>
<organism evidence="3 4">
    <name type="scientific">Hymenoscyphus fraxineus</name>
    <dbReference type="NCBI Taxonomy" id="746836"/>
    <lineage>
        <taxon>Eukaryota</taxon>
        <taxon>Fungi</taxon>
        <taxon>Dikarya</taxon>
        <taxon>Ascomycota</taxon>
        <taxon>Pezizomycotina</taxon>
        <taxon>Leotiomycetes</taxon>
        <taxon>Helotiales</taxon>
        <taxon>Helotiaceae</taxon>
        <taxon>Hymenoscyphus</taxon>
    </lineage>
</organism>
<dbReference type="EMBL" id="CAJVRL010000070">
    <property type="protein sequence ID" value="CAG8956461.1"/>
    <property type="molecule type" value="Genomic_DNA"/>
</dbReference>
<evidence type="ECO:0000256" key="1">
    <source>
        <dbReference type="SAM" id="MobiDB-lite"/>
    </source>
</evidence>
<feature type="region of interest" description="Disordered" evidence="1">
    <location>
        <begin position="20"/>
        <end position="42"/>
    </location>
</feature>
<feature type="chain" id="PRO_5040198560" evidence="2">
    <location>
        <begin position="18"/>
        <end position="95"/>
    </location>
</feature>